<feature type="region of interest" description="Disordered" evidence="3">
    <location>
        <begin position="649"/>
        <end position="680"/>
    </location>
</feature>
<dbReference type="InterPro" id="IPR000237">
    <property type="entry name" value="GRIP_dom"/>
</dbReference>
<evidence type="ECO:0000256" key="3">
    <source>
        <dbReference type="SAM" id="MobiDB-lite"/>
    </source>
</evidence>
<name>A0AAJ7RFA1_CEPCN</name>
<dbReference type="Gene3D" id="1.10.220.60">
    <property type="entry name" value="GRIP domain"/>
    <property type="match status" value="1"/>
</dbReference>
<dbReference type="Proteomes" id="UP000694920">
    <property type="component" value="Unplaced"/>
</dbReference>
<keyword evidence="1 2" id="KW-0175">Coiled coil</keyword>
<evidence type="ECO:0000313" key="6">
    <source>
        <dbReference type="RefSeq" id="XP_015592620.1"/>
    </source>
</evidence>
<dbReference type="SMART" id="SM00755">
    <property type="entry name" value="Grip"/>
    <property type="match status" value="1"/>
</dbReference>
<protein>
    <submittedName>
        <fullName evidence="6 7">Golgin subfamily A member 1 isoform X1</fullName>
    </submittedName>
</protein>
<gene>
    <name evidence="6 7" type="primary">LOC107266532</name>
</gene>
<sequence>MFASLKNKIREEIGSDVSTVVRNAGTIRGVNTKHLSQAGSTSSISGSQISLDGSREGSSPIPAVNLKRENSFEVRHCNDTQQSGKDIRKFEIQEDECHKSIQKKEFKPSKKIDENLIVNVKENDNERTRSRDKERLEDERKNIEGGRNEKIKKSEEDQRTNVLDKEKAWKKTRETNKDKTKLEEERQKADSAKQTLEFALRSAEEYKRKLYTYQEETELLEGFQTQEMAKIKHLLLAKEQEAQEKTQQLKAASTEIENLKAEVSRLRRYEDELNNVQDEMEILRHSTQRERAQLSSQLAQTEEEVRHLKDKLFVLEQRLALQSNDQVTVDERIAELMRERTLLERKLEETHFHLSDIKTSWSGKISSLETQVGRLSRQAGEEGLERRRVEQEKEVLAARIKQLEAEIEVNNVVMATKDAKLLRMAEDIDEMATELKELRSNVDFEVEEFKQQIESSSREIKQLRTELEETSAKLTSATSEVAHLRLSFEGEKSNNSSLHLEVARLRENLESERTATATLRVCLEKERNEKDGALLRNAQVSQDIEMAKHESRRQEVENVELQNRLEVLEGTLRSKGKEVDDLSRALEESRKRMDELEEAERSRERVEGNEKMLKNSLTDMEEQLIEKTKTIKVLQQRLSDMKKTLQRELRVPSSSLDSDAEPSAAILSPSSSKTVTAKQSNSREDDVNFKYLKHVLIKFLTSREYEALHLTRAVATLLHFSPEEERLLQETLEWKMSWFGTRPNLGIGQTAKAIPPS</sequence>
<dbReference type="PROSITE" id="PS50913">
    <property type="entry name" value="GRIP"/>
    <property type="match status" value="1"/>
</dbReference>
<evidence type="ECO:0000313" key="7">
    <source>
        <dbReference type="RefSeq" id="XP_024939554.1"/>
    </source>
</evidence>
<feature type="region of interest" description="Disordered" evidence="3">
    <location>
        <begin position="123"/>
        <end position="160"/>
    </location>
</feature>
<dbReference type="AlphaFoldDB" id="A0AAJ7RFA1"/>
<dbReference type="Gene3D" id="1.10.287.1490">
    <property type="match status" value="1"/>
</dbReference>
<feature type="compositionally biased region" description="Polar residues" evidence="3">
    <location>
        <begin position="668"/>
        <end position="680"/>
    </location>
</feature>
<feature type="region of interest" description="Disordered" evidence="3">
    <location>
        <begin position="172"/>
        <end position="192"/>
    </location>
</feature>
<reference evidence="6 7" key="1">
    <citation type="submission" date="2025-04" db="UniProtKB">
        <authorList>
            <consortium name="RefSeq"/>
        </authorList>
    </citation>
    <scope>IDENTIFICATION</scope>
</reference>
<feature type="domain" description="GRIP" evidence="4">
    <location>
        <begin position="682"/>
        <end position="731"/>
    </location>
</feature>
<dbReference type="RefSeq" id="XP_024939554.1">
    <property type="nucleotide sequence ID" value="XM_025083786.1"/>
</dbReference>
<evidence type="ECO:0000256" key="1">
    <source>
        <dbReference type="ARBA" id="ARBA00023054"/>
    </source>
</evidence>
<proteinExistence type="predicted"/>
<accession>A0AAJ7RFA1</accession>
<dbReference type="InterPro" id="IPR051952">
    <property type="entry name" value="Golgi-autophagy_related"/>
</dbReference>
<dbReference type="PANTHER" id="PTHR23157">
    <property type="entry name" value="GRIP AND COILED-COIL DOMAIN-CONTAINING PROTEIN 1"/>
    <property type="match status" value="1"/>
</dbReference>
<dbReference type="GeneID" id="107266532"/>
<keyword evidence="5" id="KW-1185">Reference proteome</keyword>
<dbReference type="RefSeq" id="XP_015592620.1">
    <property type="nucleotide sequence ID" value="XM_015737134.2"/>
</dbReference>
<dbReference type="KEGG" id="ccin:107266532"/>
<feature type="compositionally biased region" description="Basic and acidic residues" evidence="3">
    <location>
        <begin position="172"/>
        <end position="191"/>
    </location>
</feature>
<dbReference type="Pfam" id="PF01465">
    <property type="entry name" value="GRIP"/>
    <property type="match status" value="1"/>
</dbReference>
<evidence type="ECO:0000256" key="2">
    <source>
        <dbReference type="SAM" id="Coils"/>
    </source>
</evidence>
<evidence type="ECO:0000259" key="4">
    <source>
        <dbReference type="PROSITE" id="PS50913"/>
    </source>
</evidence>
<organism evidence="5 7">
    <name type="scientific">Cephus cinctus</name>
    <name type="common">Wheat stem sawfly</name>
    <dbReference type="NCBI Taxonomy" id="211228"/>
    <lineage>
        <taxon>Eukaryota</taxon>
        <taxon>Metazoa</taxon>
        <taxon>Ecdysozoa</taxon>
        <taxon>Arthropoda</taxon>
        <taxon>Hexapoda</taxon>
        <taxon>Insecta</taxon>
        <taxon>Pterygota</taxon>
        <taxon>Neoptera</taxon>
        <taxon>Endopterygota</taxon>
        <taxon>Hymenoptera</taxon>
        <taxon>Cephoidea</taxon>
        <taxon>Cephidae</taxon>
        <taxon>Cephus</taxon>
    </lineage>
</organism>
<feature type="region of interest" description="Disordered" evidence="3">
    <location>
        <begin position="32"/>
        <end position="63"/>
    </location>
</feature>
<dbReference type="PANTHER" id="PTHR23157:SF24">
    <property type="entry name" value="GOLGIN SUBFAMILY A MEMBER 1"/>
    <property type="match status" value="1"/>
</dbReference>
<dbReference type="GO" id="GO:0005794">
    <property type="term" value="C:Golgi apparatus"/>
    <property type="evidence" value="ECO:0007669"/>
    <property type="project" value="TreeGrafter"/>
</dbReference>
<feature type="coiled-coil region" evidence="2">
    <location>
        <begin position="386"/>
        <end position="480"/>
    </location>
</feature>
<feature type="compositionally biased region" description="Low complexity" evidence="3">
    <location>
        <begin position="35"/>
        <end position="52"/>
    </location>
</feature>
<evidence type="ECO:0000313" key="5">
    <source>
        <dbReference type="Proteomes" id="UP000694920"/>
    </source>
</evidence>